<dbReference type="InterPro" id="IPR044068">
    <property type="entry name" value="CB"/>
</dbReference>
<dbReference type="PROSITE" id="PS51900">
    <property type="entry name" value="CB"/>
    <property type="match status" value="1"/>
</dbReference>
<accession>A0A1I7AZL9</accession>
<dbReference type="RefSeq" id="WP_245784759.1">
    <property type="nucleotide sequence ID" value="NZ_FPBA01000011.1"/>
</dbReference>
<keyword evidence="8" id="KW-1185">Reference proteome</keyword>
<keyword evidence="2 4" id="KW-0238">DNA-binding</keyword>
<gene>
    <name evidence="7" type="ORF">SAMN05660657_03185</name>
</gene>
<dbReference type="Proteomes" id="UP000199546">
    <property type="component" value="Unassembled WGS sequence"/>
</dbReference>
<dbReference type="Pfam" id="PF00589">
    <property type="entry name" value="Phage_integrase"/>
    <property type="match status" value="1"/>
</dbReference>
<dbReference type="InterPro" id="IPR010998">
    <property type="entry name" value="Integrase_recombinase_N"/>
</dbReference>
<feature type="domain" description="Tyr recombinase" evidence="5">
    <location>
        <begin position="111"/>
        <end position="293"/>
    </location>
</feature>
<dbReference type="InterPro" id="IPR013762">
    <property type="entry name" value="Integrase-like_cat_sf"/>
</dbReference>
<evidence type="ECO:0000259" key="6">
    <source>
        <dbReference type="PROSITE" id="PS51900"/>
    </source>
</evidence>
<dbReference type="EMBL" id="FPBA01000011">
    <property type="protein sequence ID" value="SFT80406.1"/>
    <property type="molecule type" value="Genomic_DNA"/>
</dbReference>
<evidence type="ECO:0000256" key="1">
    <source>
        <dbReference type="ARBA" id="ARBA00022908"/>
    </source>
</evidence>
<evidence type="ECO:0000256" key="3">
    <source>
        <dbReference type="ARBA" id="ARBA00023172"/>
    </source>
</evidence>
<dbReference type="GO" id="GO:0006310">
    <property type="term" value="P:DNA recombination"/>
    <property type="evidence" value="ECO:0007669"/>
    <property type="project" value="UniProtKB-KW"/>
</dbReference>
<dbReference type="STRING" id="1296565.SAMN05660657_03185"/>
<reference evidence="8" key="1">
    <citation type="submission" date="2016-10" db="EMBL/GenBank/DDBJ databases">
        <authorList>
            <person name="Varghese N."/>
            <person name="Submissions S."/>
        </authorList>
    </citation>
    <scope>NUCLEOTIDE SEQUENCE [LARGE SCALE GENOMIC DNA]</scope>
    <source>
        <strain evidence="8">DSM 46136</strain>
    </source>
</reference>
<dbReference type="InterPro" id="IPR004107">
    <property type="entry name" value="Integrase_SAM-like_N"/>
</dbReference>
<protein>
    <submittedName>
        <fullName evidence="7">Site-specific recombinase XerD</fullName>
    </submittedName>
</protein>
<dbReference type="Gene3D" id="1.10.150.130">
    <property type="match status" value="1"/>
</dbReference>
<dbReference type="InterPro" id="IPR011010">
    <property type="entry name" value="DNA_brk_join_enz"/>
</dbReference>
<keyword evidence="1" id="KW-0229">DNA integration</keyword>
<dbReference type="PANTHER" id="PTHR30349:SF87">
    <property type="entry name" value="TRANSPOSASE A"/>
    <property type="match status" value="1"/>
</dbReference>
<sequence length="301" mass="34255">MPTPSSSPLRRDYHISLQADGKSKNTIRAYLLAVDTLDEWCRQQGPSFKLDTLTPRDLRTYVVSLSERELRPTTVASYFQGLQSFYKWLLAEGEIDKDPMKALNAPRVPEVPVPVLTDDQVRDLLSGCSGRTFADRRDTAIIRLFLDTGCRRSELANLKLDDLDMETKVIRVVGKGNRLRLIPFGYKTAQALGRYRRVRDEDRYAAMPHLWLGAGRRGPLSADGVRQMLQQRGRQAGIPNLHAHLFRHTAAHRWQANDGGETNLMRLMGWRSSDMLRRYAASTADARAHEAHRKLSLGDRF</sequence>
<organism evidence="7 8">
    <name type="scientific">Geodermatophilus amargosae</name>
    <dbReference type="NCBI Taxonomy" id="1296565"/>
    <lineage>
        <taxon>Bacteria</taxon>
        <taxon>Bacillati</taxon>
        <taxon>Actinomycetota</taxon>
        <taxon>Actinomycetes</taxon>
        <taxon>Geodermatophilales</taxon>
        <taxon>Geodermatophilaceae</taxon>
        <taxon>Geodermatophilus</taxon>
    </lineage>
</organism>
<feature type="domain" description="Core-binding (CB)" evidence="6">
    <location>
        <begin position="4"/>
        <end position="90"/>
    </location>
</feature>
<proteinExistence type="predicted"/>
<evidence type="ECO:0000313" key="7">
    <source>
        <dbReference type="EMBL" id="SFT80406.1"/>
    </source>
</evidence>
<dbReference type="AlphaFoldDB" id="A0A1I7AZL9"/>
<dbReference type="Pfam" id="PF13495">
    <property type="entry name" value="Phage_int_SAM_4"/>
    <property type="match status" value="1"/>
</dbReference>
<dbReference type="InterPro" id="IPR002104">
    <property type="entry name" value="Integrase_catalytic"/>
</dbReference>
<dbReference type="PROSITE" id="PS51898">
    <property type="entry name" value="TYR_RECOMBINASE"/>
    <property type="match status" value="1"/>
</dbReference>
<evidence type="ECO:0000256" key="2">
    <source>
        <dbReference type="ARBA" id="ARBA00023125"/>
    </source>
</evidence>
<evidence type="ECO:0000313" key="8">
    <source>
        <dbReference type="Proteomes" id="UP000199546"/>
    </source>
</evidence>
<evidence type="ECO:0000259" key="5">
    <source>
        <dbReference type="PROSITE" id="PS51898"/>
    </source>
</evidence>
<dbReference type="SUPFAM" id="SSF56349">
    <property type="entry name" value="DNA breaking-rejoining enzymes"/>
    <property type="match status" value="1"/>
</dbReference>
<name>A0A1I7AZL9_9ACTN</name>
<evidence type="ECO:0000256" key="4">
    <source>
        <dbReference type="PROSITE-ProRule" id="PRU01248"/>
    </source>
</evidence>
<dbReference type="Gene3D" id="1.10.443.10">
    <property type="entry name" value="Intergrase catalytic core"/>
    <property type="match status" value="1"/>
</dbReference>
<dbReference type="GO" id="GO:0003677">
    <property type="term" value="F:DNA binding"/>
    <property type="evidence" value="ECO:0007669"/>
    <property type="project" value="UniProtKB-UniRule"/>
</dbReference>
<keyword evidence="3" id="KW-0233">DNA recombination</keyword>
<dbReference type="GO" id="GO:0015074">
    <property type="term" value="P:DNA integration"/>
    <property type="evidence" value="ECO:0007669"/>
    <property type="project" value="UniProtKB-KW"/>
</dbReference>
<dbReference type="PANTHER" id="PTHR30349">
    <property type="entry name" value="PHAGE INTEGRASE-RELATED"/>
    <property type="match status" value="1"/>
</dbReference>
<dbReference type="InterPro" id="IPR050090">
    <property type="entry name" value="Tyrosine_recombinase_XerCD"/>
</dbReference>